<gene>
    <name evidence="3" type="ORF">DL237_12290</name>
</gene>
<dbReference type="Proteomes" id="UP000265848">
    <property type="component" value="Unassembled WGS sequence"/>
</dbReference>
<organism evidence="3 4">
    <name type="scientific">Pseudooceanicola sediminis</name>
    <dbReference type="NCBI Taxonomy" id="2211117"/>
    <lineage>
        <taxon>Bacteria</taxon>
        <taxon>Pseudomonadati</taxon>
        <taxon>Pseudomonadota</taxon>
        <taxon>Alphaproteobacteria</taxon>
        <taxon>Rhodobacterales</taxon>
        <taxon>Paracoccaceae</taxon>
        <taxon>Pseudooceanicola</taxon>
    </lineage>
</organism>
<reference evidence="3 4" key="1">
    <citation type="submission" date="2018-08" db="EMBL/GenBank/DDBJ databases">
        <title>Pseudooceanicola sediminis CY03 in the family Rhodobacteracea.</title>
        <authorList>
            <person name="Zhang Y.-J."/>
        </authorList>
    </citation>
    <scope>NUCLEOTIDE SEQUENCE [LARGE SCALE GENOMIC DNA]</scope>
    <source>
        <strain evidence="3 4">CY03</strain>
    </source>
</reference>
<evidence type="ECO:0000256" key="1">
    <source>
        <dbReference type="SAM" id="MobiDB-lite"/>
    </source>
</evidence>
<evidence type="ECO:0000259" key="2">
    <source>
        <dbReference type="Pfam" id="PF16036"/>
    </source>
</evidence>
<protein>
    <recommendedName>
        <fullName evidence="2">Chalcone isomerase domain-containing protein</fullName>
    </recommendedName>
</protein>
<evidence type="ECO:0000313" key="4">
    <source>
        <dbReference type="Proteomes" id="UP000265848"/>
    </source>
</evidence>
<feature type="domain" description="Chalcone isomerase" evidence="2">
    <location>
        <begin position="128"/>
        <end position="228"/>
    </location>
</feature>
<keyword evidence="4" id="KW-1185">Reference proteome</keyword>
<name>A0A399IYR4_9RHOB</name>
<dbReference type="InterPro" id="IPR016087">
    <property type="entry name" value="Chalcone_isomerase"/>
</dbReference>
<accession>A0A399IYR4</accession>
<comment type="caution">
    <text evidence="3">The sequence shown here is derived from an EMBL/GenBank/DDBJ whole genome shotgun (WGS) entry which is preliminary data.</text>
</comment>
<evidence type="ECO:0000313" key="3">
    <source>
        <dbReference type="EMBL" id="RII38293.1"/>
    </source>
</evidence>
<dbReference type="AlphaFoldDB" id="A0A399IYR4"/>
<feature type="region of interest" description="Disordered" evidence="1">
    <location>
        <begin position="1"/>
        <end position="41"/>
    </location>
</feature>
<dbReference type="Pfam" id="PF16036">
    <property type="entry name" value="Chalcone_3"/>
    <property type="match status" value="1"/>
</dbReference>
<proteinExistence type="predicted"/>
<dbReference type="EMBL" id="QWJJ01000010">
    <property type="protein sequence ID" value="RII38293.1"/>
    <property type="molecule type" value="Genomic_DNA"/>
</dbReference>
<sequence length="235" mass="25040">MALRSCAAGATTSRSVPPPLPWARPTSSRSSCAMRSPGATGRRTPVAAGLAAARPGRVFPATVLFVALCLAVIAGNTQAQAQTQPLPAEAGSTVAAPRLLGQARFTWLGIHIYDAALWSSAARFDWAAPMALQLTYAMGIDGDDLLDTSMDEIARVEGPSADLPQLKQQLARCMGTVDSGDRYVAASDGDDHLRMWLNGRQTCDVSHPGIKRRFLGIWLGDDTRSPRLSRRLRGG</sequence>